<evidence type="ECO:0000256" key="1">
    <source>
        <dbReference type="ARBA" id="ARBA00023015"/>
    </source>
</evidence>
<dbReference type="SUPFAM" id="SSF46955">
    <property type="entry name" value="Putative DNA-binding domain"/>
    <property type="match status" value="1"/>
</dbReference>
<keyword evidence="2" id="KW-0238">DNA-binding</keyword>
<dbReference type="SMART" id="SM00422">
    <property type="entry name" value="HTH_MERR"/>
    <property type="match status" value="1"/>
</dbReference>
<dbReference type="GO" id="GO:0003700">
    <property type="term" value="F:DNA-binding transcription factor activity"/>
    <property type="evidence" value="ECO:0007669"/>
    <property type="project" value="InterPro"/>
</dbReference>
<dbReference type="Pfam" id="PF13411">
    <property type="entry name" value="MerR_1"/>
    <property type="match status" value="1"/>
</dbReference>
<evidence type="ECO:0000313" key="7">
    <source>
        <dbReference type="Proteomes" id="UP000533080"/>
    </source>
</evidence>
<dbReference type="PRINTS" id="PR00040">
    <property type="entry name" value="HTHMERR"/>
</dbReference>
<protein>
    <submittedName>
        <fullName evidence="6">MerR family transcriptional regulator</fullName>
    </submittedName>
</protein>
<keyword evidence="3" id="KW-0010">Activator</keyword>
<dbReference type="SUPFAM" id="SSF89082">
    <property type="entry name" value="Antibiotic binding domain of TipA-like multidrug resistance regulators"/>
    <property type="match status" value="1"/>
</dbReference>
<dbReference type="PANTHER" id="PTHR30204">
    <property type="entry name" value="REDOX-CYCLING DRUG-SENSING TRANSCRIPTIONAL ACTIVATOR SOXR"/>
    <property type="match status" value="1"/>
</dbReference>
<dbReference type="EMBL" id="JABFNT010000095">
    <property type="protein sequence ID" value="NOJ81643.1"/>
    <property type="molecule type" value="Genomic_DNA"/>
</dbReference>
<dbReference type="InterPro" id="IPR047057">
    <property type="entry name" value="MerR_fam"/>
</dbReference>
<dbReference type="Gene3D" id="1.10.1660.10">
    <property type="match status" value="1"/>
</dbReference>
<dbReference type="InterPro" id="IPR009061">
    <property type="entry name" value="DNA-bd_dom_put_sf"/>
</dbReference>
<keyword evidence="4" id="KW-0804">Transcription</keyword>
<evidence type="ECO:0000313" key="6">
    <source>
        <dbReference type="EMBL" id="NOJ81643.1"/>
    </source>
</evidence>
<reference evidence="6 7" key="1">
    <citation type="submission" date="2020-05" db="EMBL/GenBank/DDBJ databases">
        <authorList>
            <person name="Whitworth D."/>
        </authorList>
    </citation>
    <scope>NUCLEOTIDE SEQUENCE [LARGE SCALE GENOMIC DNA]</scope>
    <source>
        <strain evidence="6 7">AM005</strain>
    </source>
</reference>
<dbReference type="InterPro" id="IPR000551">
    <property type="entry name" value="MerR-type_HTH_dom"/>
</dbReference>
<evidence type="ECO:0000256" key="2">
    <source>
        <dbReference type="ARBA" id="ARBA00023125"/>
    </source>
</evidence>
<dbReference type="InterPro" id="IPR036244">
    <property type="entry name" value="TipA-like_antibiotic-bd"/>
</dbReference>
<accession>A0A7Y4MUJ8</accession>
<feature type="domain" description="HTH merR-type" evidence="5">
    <location>
        <begin position="4"/>
        <end position="73"/>
    </location>
</feature>
<evidence type="ECO:0000256" key="4">
    <source>
        <dbReference type="ARBA" id="ARBA00023163"/>
    </source>
</evidence>
<dbReference type="GO" id="GO:0003677">
    <property type="term" value="F:DNA binding"/>
    <property type="evidence" value="ECO:0007669"/>
    <property type="project" value="UniProtKB-KW"/>
</dbReference>
<sequence>MEMALTVSQVARLAKISIRALHHYDELGLLCPSDRSEAGYRLYSQADLQKLQQVLFFKELGFPLEDIRRILGDPTFDLRTALRMQRQLLTERAARLDALVHAVDAALDALEKGTHVDKDAMFEAFGDFDPSKYEEEAKQRWGNTEAYKESARRTARYKKEDWKRIKEEGDALFQALADLLAAGTSAASAAAMDLAEAHRQYLGKWFYACPAAMHRGLGEMYVADTRFTENIDKVRPGLSLFLRDAFAANAERQGAADAPCG</sequence>
<dbReference type="Proteomes" id="UP000533080">
    <property type="component" value="Unassembled WGS sequence"/>
</dbReference>
<dbReference type="InterPro" id="IPR012925">
    <property type="entry name" value="TipAS_dom"/>
</dbReference>
<dbReference type="Pfam" id="PF07739">
    <property type="entry name" value="TipAS"/>
    <property type="match status" value="1"/>
</dbReference>
<comment type="caution">
    <text evidence="6">The sequence shown here is derived from an EMBL/GenBank/DDBJ whole genome shotgun (WGS) entry which is preliminary data.</text>
</comment>
<evidence type="ECO:0000256" key="3">
    <source>
        <dbReference type="ARBA" id="ARBA00023159"/>
    </source>
</evidence>
<dbReference type="PANTHER" id="PTHR30204:SF90">
    <property type="entry name" value="HTH-TYPE TRANSCRIPTIONAL ACTIVATOR MTA"/>
    <property type="match status" value="1"/>
</dbReference>
<name>A0A7Y4MUJ8_MYXXA</name>
<evidence type="ECO:0000259" key="5">
    <source>
        <dbReference type="PROSITE" id="PS50937"/>
    </source>
</evidence>
<proteinExistence type="predicted"/>
<dbReference type="AlphaFoldDB" id="A0A7Y4MUJ8"/>
<gene>
    <name evidence="6" type="ORF">HNV28_25485</name>
</gene>
<dbReference type="CDD" id="cd01106">
    <property type="entry name" value="HTH_TipAL-Mta"/>
    <property type="match status" value="1"/>
</dbReference>
<organism evidence="6 7">
    <name type="scientific">Myxococcus xanthus</name>
    <dbReference type="NCBI Taxonomy" id="34"/>
    <lineage>
        <taxon>Bacteria</taxon>
        <taxon>Pseudomonadati</taxon>
        <taxon>Myxococcota</taxon>
        <taxon>Myxococcia</taxon>
        <taxon>Myxococcales</taxon>
        <taxon>Cystobacterineae</taxon>
        <taxon>Myxococcaceae</taxon>
        <taxon>Myxococcus</taxon>
    </lineage>
</organism>
<dbReference type="PROSITE" id="PS50937">
    <property type="entry name" value="HTH_MERR_2"/>
    <property type="match status" value="1"/>
</dbReference>
<dbReference type="Gene3D" id="1.10.490.50">
    <property type="entry name" value="Antibiotic binding domain of TipA-like multidrug resistance regulators"/>
    <property type="match status" value="1"/>
</dbReference>
<keyword evidence="1" id="KW-0805">Transcription regulation</keyword>